<dbReference type="GO" id="GO:0016646">
    <property type="term" value="F:oxidoreductase activity, acting on the CH-NH group of donors, NAD or NADP as acceptor"/>
    <property type="evidence" value="ECO:0007669"/>
    <property type="project" value="TreeGrafter"/>
</dbReference>
<keyword evidence="3" id="KW-1185">Reference proteome</keyword>
<dbReference type="Pfam" id="PF13460">
    <property type="entry name" value="NAD_binding_10"/>
    <property type="match status" value="1"/>
</dbReference>
<evidence type="ECO:0000259" key="1">
    <source>
        <dbReference type="Pfam" id="PF13460"/>
    </source>
</evidence>
<dbReference type="InterPro" id="IPR051606">
    <property type="entry name" value="Polyketide_Oxido-like"/>
</dbReference>
<gene>
    <name evidence="2" type="ORF">EKG38_17700</name>
</gene>
<reference evidence="2 3" key="1">
    <citation type="submission" date="2018-12" db="EMBL/GenBank/DDBJ databases">
        <authorList>
            <person name="Yu L."/>
        </authorList>
    </citation>
    <scope>NUCLEOTIDE SEQUENCE [LARGE SCALE GENOMIC DNA]</scope>
    <source>
        <strain evidence="2 3">HAW-EB2</strain>
    </source>
</reference>
<feature type="domain" description="NAD(P)-binding" evidence="1">
    <location>
        <begin position="10"/>
        <end position="209"/>
    </location>
</feature>
<dbReference type="PANTHER" id="PTHR43355:SF2">
    <property type="entry name" value="FLAVIN REDUCTASE (NADPH)"/>
    <property type="match status" value="1"/>
</dbReference>
<dbReference type="PANTHER" id="PTHR43355">
    <property type="entry name" value="FLAVIN REDUCTASE (NADPH)"/>
    <property type="match status" value="1"/>
</dbReference>
<dbReference type="InterPro" id="IPR016040">
    <property type="entry name" value="NAD(P)-bd_dom"/>
</dbReference>
<organism evidence="2 3">
    <name type="scientific">Shewanella canadensis</name>
    <dbReference type="NCBI Taxonomy" id="271096"/>
    <lineage>
        <taxon>Bacteria</taxon>
        <taxon>Pseudomonadati</taxon>
        <taxon>Pseudomonadota</taxon>
        <taxon>Gammaproteobacteria</taxon>
        <taxon>Alteromonadales</taxon>
        <taxon>Shewanellaceae</taxon>
        <taxon>Shewanella</taxon>
    </lineage>
</organism>
<dbReference type="Proteomes" id="UP000267448">
    <property type="component" value="Unassembled WGS sequence"/>
</dbReference>
<dbReference type="InterPro" id="IPR036291">
    <property type="entry name" value="NAD(P)-bd_dom_sf"/>
</dbReference>
<protein>
    <submittedName>
        <fullName evidence="2">NAD-dependent epimerase/dehydratase family protein</fullName>
    </submittedName>
</protein>
<dbReference type="EMBL" id="RXNU01000011">
    <property type="protein sequence ID" value="RTR37565.1"/>
    <property type="molecule type" value="Genomic_DNA"/>
</dbReference>
<dbReference type="RefSeq" id="WP_126521549.1">
    <property type="nucleotide sequence ID" value="NZ_RXNU01000011.1"/>
</dbReference>
<comment type="caution">
    <text evidence="2">The sequence shown here is derived from an EMBL/GenBank/DDBJ whole genome shotgun (WGS) entry which is preliminary data.</text>
</comment>
<evidence type="ECO:0000313" key="3">
    <source>
        <dbReference type="Proteomes" id="UP000267448"/>
    </source>
</evidence>
<dbReference type="SUPFAM" id="SSF51735">
    <property type="entry name" value="NAD(P)-binding Rossmann-fold domains"/>
    <property type="match status" value="1"/>
</dbReference>
<dbReference type="OrthoDB" id="9803892at2"/>
<proteinExistence type="predicted"/>
<dbReference type="AlphaFoldDB" id="A0A431WQX3"/>
<dbReference type="Gene3D" id="3.40.50.720">
    <property type="entry name" value="NAD(P)-binding Rossmann-like Domain"/>
    <property type="match status" value="1"/>
</dbReference>
<accession>A0A431WQX3</accession>
<sequence>MTIKTLALLGATGLVGQQVVKEALAQGYHLRILARTPSKVKPHPNVTVIQGDARDSESLDILLKGAEAVVSTLGPAGINQSMKAARASARDMPCFNSTRALLPLLAKHNIRRFILTGGVSLKLPEDRNGFFMNFLLSRVAPRLLGDIYIDREKEYELLQQSDINWTVARCGAMDDAPSSKPLKTSGKKFQGGKVSTHLLSRFLLDQVNDDQFVGKGVYMAS</sequence>
<evidence type="ECO:0000313" key="2">
    <source>
        <dbReference type="EMBL" id="RTR37565.1"/>
    </source>
</evidence>
<name>A0A431WQX3_9GAMM</name>